<proteinExistence type="predicted"/>
<dbReference type="RefSeq" id="WP_091967368.1">
    <property type="nucleotide sequence ID" value="NZ_FOGZ01000003.1"/>
</dbReference>
<evidence type="ECO:0000259" key="7">
    <source>
        <dbReference type="Pfam" id="PF01545"/>
    </source>
</evidence>
<dbReference type="GO" id="GO:0008324">
    <property type="term" value="F:monoatomic cation transmembrane transporter activity"/>
    <property type="evidence" value="ECO:0007669"/>
    <property type="project" value="InterPro"/>
</dbReference>
<comment type="subcellular location">
    <subcellularLocation>
        <location evidence="1">Membrane</location>
        <topology evidence="1">Multi-pass membrane protein</topology>
    </subcellularLocation>
</comment>
<dbReference type="InterPro" id="IPR036837">
    <property type="entry name" value="Cation_efflux_CTD_sf"/>
</dbReference>
<dbReference type="STRING" id="64702.SAMN05443377_10354"/>
<dbReference type="EMBL" id="FOGZ01000003">
    <property type="protein sequence ID" value="SER58574.1"/>
    <property type="molecule type" value="Genomic_DNA"/>
</dbReference>
<evidence type="ECO:0000256" key="4">
    <source>
        <dbReference type="ARBA" id="ARBA00022989"/>
    </source>
</evidence>
<dbReference type="InterPro" id="IPR058533">
    <property type="entry name" value="Cation_efflux_TM"/>
</dbReference>
<evidence type="ECO:0000256" key="3">
    <source>
        <dbReference type="ARBA" id="ARBA00022692"/>
    </source>
</evidence>
<reference evidence="8 9" key="1">
    <citation type="submission" date="2016-10" db="EMBL/GenBank/DDBJ databases">
        <authorList>
            <person name="de Groot N.N."/>
        </authorList>
    </citation>
    <scope>NUCLEOTIDE SEQUENCE [LARGE SCALE GENOMIC DNA]</scope>
    <source>
        <strain evidence="8 9">DSM 16859</strain>
    </source>
</reference>
<keyword evidence="3 6" id="KW-0812">Transmembrane</keyword>
<dbReference type="SUPFAM" id="SSF161111">
    <property type="entry name" value="Cation efflux protein transmembrane domain-like"/>
    <property type="match status" value="1"/>
</dbReference>
<dbReference type="Pfam" id="PF01545">
    <property type="entry name" value="Cation_efflux"/>
    <property type="match status" value="1"/>
</dbReference>
<evidence type="ECO:0000313" key="8">
    <source>
        <dbReference type="EMBL" id="SER58574.1"/>
    </source>
</evidence>
<feature type="transmembrane region" description="Helical" evidence="6">
    <location>
        <begin position="212"/>
        <end position="231"/>
    </location>
</feature>
<keyword evidence="9" id="KW-1185">Reference proteome</keyword>
<feature type="transmembrane region" description="Helical" evidence="6">
    <location>
        <begin position="89"/>
        <end position="109"/>
    </location>
</feature>
<name>A0A1H9QDN1_9ACTN</name>
<feature type="transmembrane region" description="Helical" evidence="6">
    <location>
        <begin position="21"/>
        <end position="42"/>
    </location>
</feature>
<dbReference type="PANTHER" id="PTHR13414">
    <property type="entry name" value="HUEL-CATION TRANSPORTER"/>
    <property type="match status" value="1"/>
</dbReference>
<gene>
    <name evidence="8" type="ORF">SAMN05443377_10354</name>
</gene>
<accession>A0A1H9QDN1</accession>
<evidence type="ECO:0000256" key="6">
    <source>
        <dbReference type="SAM" id="Phobius"/>
    </source>
</evidence>
<dbReference type="InterPro" id="IPR027469">
    <property type="entry name" value="Cation_efflux_TMD_sf"/>
</dbReference>
<keyword evidence="5 6" id="KW-0472">Membrane</keyword>
<dbReference type="NCBIfam" id="TIGR01297">
    <property type="entry name" value="CDF"/>
    <property type="match status" value="1"/>
</dbReference>
<keyword evidence="4 6" id="KW-1133">Transmembrane helix</keyword>
<protein>
    <submittedName>
        <fullName evidence="8">Cation diffusion facilitator family transporter</fullName>
    </submittedName>
</protein>
<evidence type="ECO:0000256" key="1">
    <source>
        <dbReference type="ARBA" id="ARBA00004141"/>
    </source>
</evidence>
<dbReference type="Gene3D" id="3.30.70.1350">
    <property type="entry name" value="Cation efflux protein, cytoplasmic domain"/>
    <property type="match status" value="1"/>
</dbReference>
<keyword evidence="2" id="KW-0813">Transport</keyword>
<feature type="transmembrane region" description="Helical" evidence="6">
    <location>
        <begin position="187"/>
        <end position="206"/>
    </location>
</feature>
<dbReference type="GO" id="GO:0006829">
    <property type="term" value="P:zinc ion transport"/>
    <property type="evidence" value="ECO:0007669"/>
    <property type="project" value="InterPro"/>
</dbReference>
<dbReference type="PANTHER" id="PTHR13414:SF9">
    <property type="entry name" value="PROTON-COUPLED ZINC ANTIPORTER SLC30A9, MITOCHONDRIAL"/>
    <property type="match status" value="1"/>
</dbReference>
<feature type="transmembrane region" description="Helical" evidence="6">
    <location>
        <begin position="129"/>
        <end position="148"/>
    </location>
</feature>
<dbReference type="SUPFAM" id="SSF160240">
    <property type="entry name" value="Cation efflux protein cytoplasmic domain-like"/>
    <property type="match status" value="1"/>
</dbReference>
<dbReference type="AlphaFoldDB" id="A0A1H9QDN1"/>
<dbReference type="InterPro" id="IPR040177">
    <property type="entry name" value="SLC30A9"/>
</dbReference>
<feature type="domain" description="Cation efflux protein transmembrane" evidence="7">
    <location>
        <begin position="23"/>
        <end position="238"/>
    </location>
</feature>
<organism evidence="8 9">
    <name type="scientific">Propionibacterium cyclohexanicum</name>
    <dbReference type="NCBI Taxonomy" id="64702"/>
    <lineage>
        <taxon>Bacteria</taxon>
        <taxon>Bacillati</taxon>
        <taxon>Actinomycetota</taxon>
        <taxon>Actinomycetes</taxon>
        <taxon>Propionibacteriales</taxon>
        <taxon>Propionibacteriaceae</taxon>
        <taxon>Propionibacterium</taxon>
    </lineage>
</organism>
<dbReference type="OrthoDB" id="9806522at2"/>
<sequence length="335" mass="35129">MAPGKARSHRSAHPTRGATRATVAALAANLAIALTKFLAWLLTGASSMLSEAIHSFADTGNEVLLLLGGRSAKRGPNSVHPFGFGRQRYINAFLVSIILFSVGGLFALYETGLKIAEVLRGEPDELLASSWWWVPLVVLGLSLVAESVSLRTALRETHSAREQLSIAQFVHESRAPELPVVLLEDSAALAGLVFALLGVGLTLLTGNGLFDALGAGMIGLLLIAVAVLLGVEMQSLLLGESATPQMAGVIAAALTSTPGIEAVIHMKTVHVGPEQVLVAAKIAVAPTQSAGYVSAVIDAAERNIREAEPMCTYVYLEPDIRRAVYRAARGIGSGN</sequence>
<dbReference type="InterPro" id="IPR002524">
    <property type="entry name" value="Cation_efflux"/>
</dbReference>
<evidence type="ECO:0000313" key="9">
    <source>
        <dbReference type="Proteomes" id="UP000198815"/>
    </source>
</evidence>
<evidence type="ECO:0000256" key="5">
    <source>
        <dbReference type="ARBA" id="ARBA00023136"/>
    </source>
</evidence>
<evidence type="ECO:0000256" key="2">
    <source>
        <dbReference type="ARBA" id="ARBA00022448"/>
    </source>
</evidence>
<dbReference type="Proteomes" id="UP000198815">
    <property type="component" value="Unassembled WGS sequence"/>
</dbReference>
<dbReference type="GO" id="GO:0016020">
    <property type="term" value="C:membrane"/>
    <property type="evidence" value="ECO:0007669"/>
    <property type="project" value="UniProtKB-SubCell"/>
</dbReference>
<dbReference type="Gene3D" id="1.20.1510.10">
    <property type="entry name" value="Cation efflux protein transmembrane domain"/>
    <property type="match status" value="1"/>
</dbReference>